<gene>
    <name evidence="1" type="ORF">MRB53_023580</name>
</gene>
<proteinExistence type="predicted"/>
<name>A0ACC2LAY1_PERAE</name>
<comment type="caution">
    <text evidence="1">The sequence shown here is derived from an EMBL/GenBank/DDBJ whole genome shotgun (WGS) entry which is preliminary data.</text>
</comment>
<sequence length="136" mass="14524">MYGVVTAIQCRPYCTLRSHQADPPKLLPSPPPRVSTVDPVDPALGRSTAYTVYPVDRAPGRSTAYTAPLSTCKKQVDILLCARSTEPCAGRPAAVSEKGEIVFSSGSREPDAVSPVDRAAGRSTGYTTVTEHRFCN</sequence>
<evidence type="ECO:0000313" key="1">
    <source>
        <dbReference type="EMBL" id="KAJ8630257.1"/>
    </source>
</evidence>
<evidence type="ECO:0000313" key="2">
    <source>
        <dbReference type="Proteomes" id="UP001234297"/>
    </source>
</evidence>
<dbReference type="Proteomes" id="UP001234297">
    <property type="component" value="Chromosome 7"/>
</dbReference>
<accession>A0ACC2LAY1</accession>
<reference evidence="1 2" key="1">
    <citation type="journal article" date="2022" name="Hortic Res">
        <title>A haplotype resolved chromosomal level avocado genome allows analysis of novel avocado genes.</title>
        <authorList>
            <person name="Nath O."/>
            <person name="Fletcher S.J."/>
            <person name="Hayward A."/>
            <person name="Shaw L.M."/>
            <person name="Masouleh A.K."/>
            <person name="Furtado A."/>
            <person name="Henry R.J."/>
            <person name="Mitter N."/>
        </authorList>
    </citation>
    <scope>NUCLEOTIDE SEQUENCE [LARGE SCALE GENOMIC DNA]</scope>
    <source>
        <strain evidence="2">cv. Hass</strain>
    </source>
</reference>
<protein>
    <submittedName>
        <fullName evidence="1">Uncharacterized protein</fullName>
    </submittedName>
</protein>
<organism evidence="1 2">
    <name type="scientific">Persea americana</name>
    <name type="common">Avocado</name>
    <dbReference type="NCBI Taxonomy" id="3435"/>
    <lineage>
        <taxon>Eukaryota</taxon>
        <taxon>Viridiplantae</taxon>
        <taxon>Streptophyta</taxon>
        <taxon>Embryophyta</taxon>
        <taxon>Tracheophyta</taxon>
        <taxon>Spermatophyta</taxon>
        <taxon>Magnoliopsida</taxon>
        <taxon>Magnoliidae</taxon>
        <taxon>Laurales</taxon>
        <taxon>Lauraceae</taxon>
        <taxon>Persea</taxon>
    </lineage>
</organism>
<keyword evidence="2" id="KW-1185">Reference proteome</keyword>
<dbReference type="EMBL" id="CM056815">
    <property type="protein sequence ID" value="KAJ8630257.1"/>
    <property type="molecule type" value="Genomic_DNA"/>
</dbReference>